<dbReference type="EMBL" id="JBHSQI010000007">
    <property type="protein sequence ID" value="MFC6154543.1"/>
    <property type="molecule type" value="Genomic_DNA"/>
</dbReference>
<proteinExistence type="predicted"/>
<keyword evidence="2" id="KW-1185">Reference proteome</keyword>
<dbReference type="Proteomes" id="UP001596098">
    <property type="component" value="Unassembled WGS sequence"/>
</dbReference>
<evidence type="ECO:0000313" key="2">
    <source>
        <dbReference type="Proteomes" id="UP001596098"/>
    </source>
</evidence>
<organism evidence="1 2">
    <name type="scientific">Nocardioides yefusunii</name>
    <dbReference type="NCBI Taxonomy" id="2500546"/>
    <lineage>
        <taxon>Bacteria</taxon>
        <taxon>Bacillati</taxon>
        <taxon>Actinomycetota</taxon>
        <taxon>Actinomycetes</taxon>
        <taxon>Propionibacteriales</taxon>
        <taxon>Nocardioidaceae</taxon>
        <taxon>Nocardioides</taxon>
    </lineage>
</organism>
<accession>A0ABW1QZR1</accession>
<reference evidence="2" key="1">
    <citation type="journal article" date="2019" name="Int. J. Syst. Evol. Microbiol.">
        <title>The Global Catalogue of Microorganisms (GCM) 10K type strain sequencing project: providing services to taxonomists for standard genome sequencing and annotation.</title>
        <authorList>
            <consortium name="The Broad Institute Genomics Platform"/>
            <consortium name="The Broad Institute Genome Sequencing Center for Infectious Disease"/>
            <person name="Wu L."/>
            <person name="Ma J."/>
        </authorList>
    </citation>
    <scope>NUCLEOTIDE SEQUENCE [LARGE SCALE GENOMIC DNA]</scope>
    <source>
        <strain evidence="2">DFY28</strain>
    </source>
</reference>
<protein>
    <submittedName>
        <fullName evidence="1">Uncharacterized protein</fullName>
    </submittedName>
</protein>
<gene>
    <name evidence="1" type="ORF">ACFPWU_12810</name>
</gene>
<dbReference type="RefSeq" id="WP_128219242.1">
    <property type="nucleotide sequence ID" value="NZ_CP034929.1"/>
</dbReference>
<name>A0ABW1QZR1_9ACTN</name>
<comment type="caution">
    <text evidence="1">The sequence shown here is derived from an EMBL/GenBank/DDBJ whole genome shotgun (WGS) entry which is preliminary data.</text>
</comment>
<sequence length="213" mass="22986">MVPRVAQRLWSRVLFTFLLMVTLALVLAVRVPSSPSANEEQEAATAAFLASNEVSVDLSAPPTREQLAVADGRGTVYHRKPDGSPFDVSVRMADGHLIRLEATLVAVTTRDGGAPVEMLVAHDDISPAELRATLDMAVADLGVEPLWARTALEDVRRAKLRKTRFSEYLSAQSIALPEHVSFDPSVKDGVISLHVRISWTPPTLGDGVVSVNG</sequence>
<evidence type="ECO:0000313" key="1">
    <source>
        <dbReference type="EMBL" id="MFC6154543.1"/>
    </source>
</evidence>